<dbReference type="Pfam" id="PF01048">
    <property type="entry name" value="PNP_UDP_1"/>
    <property type="match status" value="1"/>
</dbReference>
<dbReference type="EMBL" id="CABPSI010000002">
    <property type="protein sequence ID" value="VVD94558.1"/>
    <property type="molecule type" value="Genomic_DNA"/>
</dbReference>
<gene>
    <name evidence="2" type="primary">mtnN_1</name>
    <name evidence="2" type="ORF">PIN31115_01778</name>
</gene>
<dbReference type="Proteomes" id="UP000333828">
    <property type="component" value="Unassembled WGS sequence"/>
</dbReference>
<dbReference type="InterPro" id="IPR017831">
    <property type="entry name" value="Hopanoid-assoc_phosphoryl_HpnG"/>
</dbReference>
<feature type="domain" description="Nucleoside phosphorylase" evidence="1">
    <location>
        <begin position="48"/>
        <end position="168"/>
    </location>
</feature>
<dbReference type="EC" id="3.2.2.9" evidence="2"/>
<evidence type="ECO:0000259" key="1">
    <source>
        <dbReference type="Pfam" id="PF01048"/>
    </source>
</evidence>
<dbReference type="NCBIfam" id="TIGR03468">
    <property type="entry name" value="HpnG"/>
    <property type="match status" value="1"/>
</dbReference>
<dbReference type="GO" id="GO:0009116">
    <property type="term" value="P:nucleoside metabolic process"/>
    <property type="evidence" value="ECO:0007669"/>
    <property type="project" value="InterPro"/>
</dbReference>
<dbReference type="InterPro" id="IPR000845">
    <property type="entry name" value="Nucleoside_phosphorylase_d"/>
</dbReference>
<keyword evidence="3" id="KW-1185">Reference proteome</keyword>
<evidence type="ECO:0000313" key="2">
    <source>
        <dbReference type="EMBL" id="VVD94558.1"/>
    </source>
</evidence>
<accession>A0A5E4U675</accession>
<dbReference type="GO" id="GO:0008782">
    <property type="term" value="F:adenosylhomocysteine nucleosidase activity"/>
    <property type="evidence" value="ECO:0007669"/>
    <property type="project" value="UniProtKB-EC"/>
</dbReference>
<evidence type="ECO:0000313" key="3">
    <source>
        <dbReference type="Proteomes" id="UP000333828"/>
    </source>
</evidence>
<proteinExistence type="predicted"/>
<keyword evidence="2" id="KW-0378">Hydrolase</keyword>
<dbReference type="RefSeq" id="WP_150683743.1">
    <property type="nucleotide sequence ID" value="NZ_CABPSI010000002.1"/>
</dbReference>
<protein>
    <submittedName>
        <fullName evidence="2">5'-methylthioadenosine/S-adenosylhomocysteine nucleosidase</fullName>
        <ecNumber evidence="2">3.2.2.9</ecNumber>
    </submittedName>
</protein>
<name>A0A5E4U675_9BURK</name>
<sequence length="240" mass="24584">MSAKSATASPTTSPIIVVTGMPFEARIARGNGVRVVCAQNSTLADELEAAIAQGARGLVSFGTAGGLVPGVKAGQWIIAHKVLDMPDNAREYVSSIVWADALRRALPAALRADLAGVTAPVVTADDKAALCRESGAAAADMESHIVARVAAAHGLPFVVARVVIDPAERSLPPAALAGMRADGSVNLLGVLCSLAKHPLQLPALIRVGKDAGRAKDAMRYGRQAITLRLGDGFGAEAAKI</sequence>
<dbReference type="CDD" id="cd17768">
    <property type="entry name" value="adenosylhopane_nucleosidase_HpnG-like"/>
    <property type="match status" value="1"/>
</dbReference>
<dbReference type="NCBIfam" id="NF005476">
    <property type="entry name" value="PRK07077.1"/>
    <property type="match status" value="1"/>
</dbReference>
<keyword evidence="2" id="KW-0326">Glycosidase</keyword>
<dbReference type="SUPFAM" id="SSF53167">
    <property type="entry name" value="Purine and uridine phosphorylases"/>
    <property type="match status" value="1"/>
</dbReference>
<organism evidence="2 3">
    <name type="scientific">Pandoraea iniqua</name>
    <dbReference type="NCBI Taxonomy" id="2508288"/>
    <lineage>
        <taxon>Bacteria</taxon>
        <taxon>Pseudomonadati</taxon>
        <taxon>Pseudomonadota</taxon>
        <taxon>Betaproteobacteria</taxon>
        <taxon>Burkholderiales</taxon>
        <taxon>Burkholderiaceae</taxon>
        <taxon>Pandoraea</taxon>
    </lineage>
</organism>
<dbReference type="AlphaFoldDB" id="A0A5E4U675"/>
<dbReference type="InterPro" id="IPR035994">
    <property type="entry name" value="Nucleoside_phosphorylase_sf"/>
</dbReference>
<reference evidence="2 3" key="1">
    <citation type="submission" date="2019-08" db="EMBL/GenBank/DDBJ databases">
        <authorList>
            <person name="Peeters C."/>
        </authorList>
    </citation>
    <scope>NUCLEOTIDE SEQUENCE [LARGE SCALE GENOMIC DNA]</scope>
    <source>
        <strain evidence="2 3">LMG 31115</strain>
    </source>
</reference>
<dbReference type="Gene3D" id="3.40.50.1580">
    <property type="entry name" value="Nucleoside phosphorylase domain"/>
    <property type="match status" value="1"/>
</dbReference>